<accession>A0ABU1N3T0</accession>
<keyword evidence="4" id="KW-1185">Reference proteome</keyword>
<comment type="caution">
    <text evidence="3">The sequence shown here is derived from an EMBL/GenBank/DDBJ whole genome shotgun (WGS) entry which is preliminary data.</text>
</comment>
<dbReference type="RefSeq" id="WP_162251660.1">
    <property type="nucleotide sequence ID" value="NZ_JAVDRL010000011.1"/>
</dbReference>
<proteinExistence type="predicted"/>
<feature type="transmembrane region" description="Helical" evidence="1">
    <location>
        <begin position="181"/>
        <end position="203"/>
    </location>
</feature>
<keyword evidence="1" id="KW-0812">Transmembrane</keyword>
<evidence type="ECO:0000313" key="4">
    <source>
        <dbReference type="Proteomes" id="UP001262754"/>
    </source>
</evidence>
<dbReference type="Proteomes" id="UP001262754">
    <property type="component" value="Unassembled WGS sequence"/>
</dbReference>
<evidence type="ECO:0000259" key="2">
    <source>
        <dbReference type="Pfam" id="PF14219"/>
    </source>
</evidence>
<gene>
    <name evidence="3" type="ORF">J2800_003688</name>
</gene>
<reference evidence="3 4" key="1">
    <citation type="submission" date="2023-07" db="EMBL/GenBank/DDBJ databases">
        <title>Sorghum-associated microbial communities from plants grown in Nebraska, USA.</title>
        <authorList>
            <person name="Schachtman D."/>
        </authorList>
    </citation>
    <scope>NUCLEOTIDE SEQUENCE [LARGE SCALE GENOMIC DNA]</scope>
    <source>
        <strain evidence="3 4">DS2154</strain>
    </source>
</reference>
<keyword evidence="1" id="KW-1133">Transmembrane helix</keyword>
<feature type="domain" description="DUF4328" evidence="2">
    <location>
        <begin position="69"/>
        <end position="210"/>
    </location>
</feature>
<name>A0ABU1N3T0_9CAUL</name>
<sequence length="223" mass="24252">MGKKRLYTAKSPLRRAKGAVVGIVAHLIAVAIFAGMVGMNLSYLLAADGETPLREGFDLPAFAPYALAYGLAAMLQIASLAAYGVLFLMWVHRTNRNAHSLAGGMDTSPGWAVGWFFVPLVSLWKPFHALDQTWRVSTEPSRWRALDTPFILRLWWGFYLASNVTGWASDVLRQERTVKGHLAAGMVAIVSAGLIIGAGVLLIRIIRTLTARQVSSLDAAAFN</sequence>
<evidence type="ECO:0000313" key="3">
    <source>
        <dbReference type="EMBL" id="MDR6532927.1"/>
    </source>
</evidence>
<evidence type="ECO:0000256" key="1">
    <source>
        <dbReference type="SAM" id="Phobius"/>
    </source>
</evidence>
<feature type="transmembrane region" description="Helical" evidence="1">
    <location>
        <begin position="66"/>
        <end position="91"/>
    </location>
</feature>
<feature type="transmembrane region" description="Helical" evidence="1">
    <location>
        <begin position="150"/>
        <end position="169"/>
    </location>
</feature>
<dbReference type="Pfam" id="PF14219">
    <property type="entry name" value="DUF4328"/>
    <property type="match status" value="1"/>
</dbReference>
<dbReference type="EMBL" id="JAVDRL010000011">
    <property type="protein sequence ID" value="MDR6532927.1"/>
    <property type="molecule type" value="Genomic_DNA"/>
</dbReference>
<dbReference type="InterPro" id="IPR025565">
    <property type="entry name" value="DUF4328"/>
</dbReference>
<keyword evidence="1" id="KW-0472">Membrane</keyword>
<protein>
    <recommendedName>
        <fullName evidence="2">DUF4328 domain-containing protein</fullName>
    </recommendedName>
</protein>
<feature type="transmembrane region" description="Helical" evidence="1">
    <location>
        <begin position="20"/>
        <end position="46"/>
    </location>
</feature>
<organism evidence="3 4">
    <name type="scientific">Caulobacter rhizosphaerae</name>
    <dbReference type="NCBI Taxonomy" id="2010972"/>
    <lineage>
        <taxon>Bacteria</taxon>
        <taxon>Pseudomonadati</taxon>
        <taxon>Pseudomonadota</taxon>
        <taxon>Alphaproteobacteria</taxon>
        <taxon>Caulobacterales</taxon>
        <taxon>Caulobacteraceae</taxon>
        <taxon>Caulobacter</taxon>
    </lineage>
</organism>